<dbReference type="InterPro" id="IPR001245">
    <property type="entry name" value="Ser-Thr/Tyr_kinase_cat_dom"/>
</dbReference>
<dbReference type="Pfam" id="PF08263">
    <property type="entry name" value="LRRNT_2"/>
    <property type="match status" value="1"/>
</dbReference>
<dbReference type="CDD" id="cd14066">
    <property type="entry name" value="STKc_IRAK"/>
    <property type="match status" value="1"/>
</dbReference>
<feature type="compositionally biased region" description="Basic and acidic residues" evidence="12">
    <location>
        <begin position="631"/>
        <end position="641"/>
    </location>
</feature>
<reference evidence="16" key="1">
    <citation type="submission" date="2020-06" db="EMBL/GenBank/DDBJ databases">
        <authorList>
            <person name="Li T."/>
            <person name="Hu X."/>
            <person name="Zhang T."/>
            <person name="Song X."/>
            <person name="Zhang H."/>
            <person name="Dai N."/>
            <person name="Sheng W."/>
            <person name="Hou X."/>
            <person name="Wei L."/>
        </authorList>
    </citation>
    <scope>NUCLEOTIDE SEQUENCE</scope>
    <source>
        <strain evidence="16">G02</strain>
        <tissue evidence="16">Leaf</tissue>
    </source>
</reference>
<evidence type="ECO:0000256" key="11">
    <source>
        <dbReference type="PROSITE-ProRule" id="PRU10141"/>
    </source>
</evidence>
<dbReference type="EMBL" id="JACGWJ010000014">
    <property type="protein sequence ID" value="KAL0375478.1"/>
    <property type="molecule type" value="Genomic_DNA"/>
</dbReference>
<dbReference type="Gene3D" id="3.30.200.20">
    <property type="entry name" value="Phosphorylase Kinase, domain 1"/>
    <property type="match status" value="1"/>
</dbReference>
<evidence type="ECO:0000256" key="12">
    <source>
        <dbReference type="SAM" id="MobiDB-lite"/>
    </source>
</evidence>
<dbReference type="Gene3D" id="3.80.10.10">
    <property type="entry name" value="Ribonuclease Inhibitor"/>
    <property type="match status" value="2"/>
</dbReference>
<dbReference type="GO" id="GO:0005524">
    <property type="term" value="F:ATP binding"/>
    <property type="evidence" value="ECO:0007669"/>
    <property type="project" value="UniProtKB-UniRule"/>
</dbReference>
<evidence type="ECO:0000256" key="7">
    <source>
        <dbReference type="ARBA" id="ARBA00022840"/>
    </source>
</evidence>
<evidence type="ECO:0000256" key="2">
    <source>
        <dbReference type="ARBA" id="ARBA00022614"/>
    </source>
</evidence>
<keyword evidence="9 13" id="KW-0472">Membrane</keyword>
<evidence type="ECO:0000256" key="14">
    <source>
        <dbReference type="SAM" id="SignalP"/>
    </source>
</evidence>
<keyword evidence="6 11" id="KW-0547">Nucleotide-binding</keyword>
<keyword evidence="3 13" id="KW-0812">Transmembrane</keyword>
<evidence type="ECO:0000256" key="13">
    <source>
        <dbReference type="SAM" id="Phobius"/>
    </source>
</evidence>
<evidence type="ECO:0000256" key="4">
    <source>
        <dbReference type="ARBA" id="ARBA00022729"/>
    </source>
</evidence>
<evidence type="ECO:0000256" key="8">
    <source>
        <dbReference type="ARBA" id="ARBA00022989"/>
    </source>
</evidence>
<name>A0AAW2R639_SESRA</name>
<evidence type="ECO:0000256" key="10">
    <source>
        <dbReference type="ARBA" id="ARBA00023180"/>
    </source>
</evidence>
<dbReference type="PROSITE" id="PS50011">
    <property type="entry name" value="PROTEIN_KINASE_DOM"/>
    <property type="match status" value="1"/>
</dbReference>
<evidence type="ECO:0000256" key="3">
    <source>
        <dbReference type="ARBA" id="ARBA00022692"/>
    </source>
</evidence>
<gene>
    <name evidence="16" type="ORF">Sradi_3463500</name>
</gene>
<feature type="chain" id="PRO_5043385641" evidence="14">
    <location>
        <begin position="20"/>
        <end position="648"/>
    </location>
</feature>
<accession>A0AAW2R639</accession>
<dbReference type="InterPro" id="IPR001611">
    <property type="entry name" value="Leu-rich_rpt"/>
</dbReference>
<dbReference type="InterPro" id="IPR011009">
    <property type="entry name" value="Kinase-like_dom_sf"/>
</dbReference>
<evidence type="ECO:0000256" key="9">
    <source>
        <dbReference type="ARBA" id="ARBA00023136"/>
    </source>
</evidence>
<keyword evidence="2" id="KW-0433">Leucine-rich repeat</keyword>
<feature type="domain" description="Protein kinase" evidence="15">
    <location>
        <begin position="359"/>
        <end position="630"/>
    </location>
</feature>
<dbReference type="InterPro" id="IPR000719">
    <property type="entry name" value="Prot_kinase_dom"/>
</dbReference>
<dbReference type="FunFam" id="1.10.510.10:FF:000095">
    <property type="entry name" value="protein STRUBBELIG-RECEPTOR FAMILY 8"/>
    <property type="match status" value="1"/>
</dbReference>
<dbReference type="GO" id="GO:0016020">
    <property type="term" value="C:membrane"/>
    <property type="evidence" value="ECO:0007669"/>
    <property type="project" value="UniProtKB-SubCell"/>
</dbReference>
<dbReference type="FunFam" id="3.30.200.20:FF:000307">
    <property type="entry name" value="pollen receptor-like kinase 1"/>
    <property type="match status" value="1"/>
</dbReference>
<keyword evidence="7 11" id="KW-0067">ATP-binding</keyword>
<dbReference type="Gene3D" id="1.10.510.10">
    <property type="entry name" value="Transferase(Phosphotransferase) domain 1"/>
    <property type="match status" value="1"/>
</dbReference>
<feature type="transmembrane region" description="Helical" evidence="13">
    <location>
        <begin position="275"/>
        <end position="300"/>
    </location>
</feature>
<evidence type="ECO:0000256" key="5">
    <source>
        <dbReference type="ARBA" id="ARBA00022737"/>
    </source>
</evidence>
<feature type="region of interest" description="Disordered" evidence="12">
    <location>
        <begin position="226"/>
        <end position="265"/>
    </location>
</feature>
<dbReference type="Pfam" id="PF00560">
    <property type="entry name" value="LRR_1"/>
    <property type="match status" value="2"/>
</dbReference>
<dbReference type="GO" id="GO:0004672">
    <property type="term" value="F:protein kinase activity"/>
    <property type="evidence" value="ECO:0007669"/>
    <property type="project" value="InterPro"/>
</dbReference>
<dbReference type="InterPro" id="IPR013210">
    <property type="entry name" value="LRR_N_plant-typ"/>
</dbReference>
<evidence type="ECO:0000313" key="16">
    <source>
        <dbReference type="EMBL" id="KAL0375478.1"/>
    </source>
</evidence>
<feature type="signal peptide" evidence="14">
    <location>
        <begin position="1"/>
        <end position="19"/>
    </location>
</feature>
<feature type="region of interest" description="Disordered" evidence="12">
    <location>
        <begin position="629"/>
        <end position="648"/>
    </location>
</feature>
<dbReference type="PANTHER" id="PTHR48010:SF59">
    <property type="entry name" value="PROTEIN KINASE DOMAIN-CONTAINING PROTEIN"/>
    <property type="match status" value="1"/>
</dbReference>
<dbReference type="InterPro" id="IPR017441">
    <property type="entry name" value="Protein_kinase_ATP_BS"/>
</dbReference>
<comment type="caution">
    <text evidence="16">The sequence shown here is derived from an EMBL/GenBank/DDBJ whole genome shotgun (WGS) entry which is preliminary data.</text>
</comment>
<sequence length="648" mass="69784">MMKLLLLLSSLLLITYTIAVDLNSDTQALVDFASAVAHAPKLNWKNTSSVCRSWVGVSCTSDATRVIALRLPAFGLIGPVPPNTLGRLDALITLSLRSNYLNATLPSDLLSLPSLRYINLQHNHFSGHIPPILSTLLNVIDFSFNSLTGDIPLIVQNLTYLTTLYLQNNSLSGPIPDLNLPKLTQLNFSNNNLNGSIPSHLHTFPASSFTGNSMLCGAPLDNCPSISPSPSPSPSPSSLSPSFPPSSPSPSAGRTPFSPTIPQSHKAKKSLSTGALVAIGVGSATVLLVALASVMLVCCVKQKRSARDGGLNGKAAFQGAGRRETAKEEFGSGVQEAEKNKLVFFEGSSYNFNLEDLLRASAEVLGKGSYGTTYAAVLEEGTTVVVKRLREVVAGKREFEQQMKAIGRMSHHPNVVPLRAYYHSKDEKLLIYDHVPAGSLSAQLHGNRESGRILDWDSRVKISLGAAKGVAHIHSTAGGKQTHGNIKSSNVLLTQDLNGCITDFGLTPLMGIIPTIPSRSAGYRAPEVTETGKSTQKSDVYSFGVLLLELLTGKAPTKSVGQDEVVDLPRWVQSVVREEWTAEVFDADLVKYQNMEEEMVQMLQIAMNCVARVPDARPTMDEVVRMIGEIRPSDSENRSSPEKSMSVS</sequence>
<dbReference type="PROSITE" id="PS00107">
    <property type="entry name" value="PROTEIN_KINASE_ATP"/>
    <property type="match status" value="1"/>
</dbReference>
<dbReference type="AlphaFoldDB" id="A0AAW2R639"/>
<keyword evidence="5" id="KW-0677">Repeat</keyword>
<dbReference type="Pfam" id="PF07714">
    <property type="entry name" value="PK_Tyr_Ser-Thr"/>
    <property type="match status" value="1"/>
</dbReference>
<dbReference type="InterPro" id="IPR050994">
    <property type="entry name" value="At_inactive_RLKs"/>
</dbReference>
<keyword evidence="8 13" id="KW-1133">Transmembrane helix</keyword>
<dbReference type="PANTHER" id="PTHR48010">
    <property type="entry name" value="OS05G0588300 PROTEIN"/>
    <property type="match status" value="1"/>
</dbReference>
<evidence type="ECO:0000256" key="1">
    <source>
        <dbReference type="ARBA" id="ARBA00004370"/>
    </source>
</evidence>
<dbReference type="FunFam" id="3.80.10.10:FF:000400">
    <property type="entry name" value="Nuclear pore complex protein NUP107"/>
    <property type="match status" value="1"/>
</dbReference>
<dbReference type="Pfam" id="PF13855">
    <property type="entry name" value="LRR_8"/>
    <property type="match status" value="1"/>
</dbReference>
<dbReference type="SUPFAM" id="SSF52058">
    <property type="entry name" value="L domain-like"/>
    <property type="match status" value="1"/>
</dbReference>
<organism evidence="16">
    <name type="scientific">Sesamum radiatum</name>
    <name type="common">Black benniseed</name>
    <dbReference type="NCBI Taxonomy" id="300843"/>
    <lineage>
        <taxon>Eukaryota</taxon>
        <taxon>Viridiplantae</taxon>
        <taxon>Streptophyta</taxon>
        <taxon>Embryophyta</taxon>
        <taxon>Tracheophyta</taxon>
        <taxon>Spermatophyta</taxon>
        <taxon>Magnoliopsida</taxon>
        <taxon>eudicotyledons</taxon>
        <taxon>Gunneridae</taxon>
        <taxon>Pentapetalae</taxon>
        <taxon>asterids</taxon>
        <taxon>lamiids</taxon>
        <taxon>Lamiales</taxon>
        <taxon>Pedaliaceae</taxon>
        <taxon>Sesamum</taxon>
    </lineage>
</organism>
<proteinExistence type="predicted"/>
<keyword evidence="4 14" id="KW-0732">Signal</keyword>
<keyword evidence="16" id="KW-0418">Kinase</keyword>
<reference evidence="16" key="2">
    <citation type="journal article" date="2024" name="Plant">
        <title>Genomic evolution and insights into agronomic trait innovations of Sesamum species.</title>
        <authorList>
            <person name="Miao H."/>
            <person name="Wang L."/>
            <person name="Qu L."/>
            <person name="Liu H."/>
            <person name="Sun Y."/>
            <person name="Le M."/>
            <person name="Wang Q."/>
            <person name="Wei S."/>
            <person name="Zheng Y."/>
            <person name="Lin W."/>
            <person name="Duan Y."/>
            <person name="Cao H."/>
            <person name="Xiong S."/>
            <person name="Wang X."/>
            <person name="Wei L."/>
            <person name="Li C."/>
            <person name="Ma Q."/>
            <person name="Ju M."/>
            <person name="Zhao R."/>
            <person name="Li G."/>
            <person name="Mu C."/>
            <person name="Tian Q."/>
            <person name="Mei H."/>
            <person name="Zhang T."/>
            <person name="Gao T."/>
            <person name="Zhang H."/>
        </authorList>
    </citation>
    <scope>NUCLEOTIDE SEQUENCE</scope>
    <source>
        <strain evidence="16">G02</strain>
    </source>
</reference>
<keyword evidence="10" id="KW-0325">Glycoprotein</keyword>
<keyword evidence="16" id="KW-0675">Receptor</keyword>
<protein>
    <submittedName>
        <fullName evidence="16">Inactive receptor kinase</fullName>
    </submittedName>
</protein>
<dbReference type="InterPro" id="IPR032675">
    <property type="entry name" value="LRR_dom_sf"/>
</dbReference>
<feature type="binding site" evidence="11">
    <location>
        <position position="396"/>
    </location>
    <ligand>
        <name>ATP</name>
        <dbReference type="ChEBI" id="CHEBI:30616"/>
    </ligand>
</feature>
<evidence type="ECO:0000256" key="6">
    <source>
        <dbReference type="ARBA" id="ARBA00022741"/>
    </source>
</evidence>
<dbReference type="SUPFAM" id="SSF56112">
    <property type="entry name" value="Protein kinase-like (PK-like)"/>
    <property type="match status" value="1"/>
</dbReference>
<evidence type="ECO:0000259" key="15">
    <source>
        <dbReference type="PROSITE" id="PS50011"/>
    </source>
</evidence>
<comment type="subcellular location">
    <subcellularLocation>
        <location evidence="1">Membrane</location>
    </subcellularLocation>
</comment>
<keyword evidence="16" id="KW-0808">Transferase</keyword>